<dbReference type="CDD" id="cd00761">
    <property type="entry name" value="Glyco_tranf_GTA_type"/>
    <property type="match status" value="1"/>
</dbReference>
<dbReference type="Pfam" id="PF00535">
    <property type="entry name" value="Glycos_transf_2"/>
    <property type="match status" value="1"/>
</dbReference>
<keyword evidence="6" id="KW-1185">Reference proteome</keyword>
<dbReference type="AlphaFoldDB" id="A0A3E2THX9"/>
<evidence type="ECO:0000256" key="1">
    <source>
        <dbReference type="SAM" id="Phobius"/>
    </source>
</evidence>
<evidence type="ECO:0000313" key="4">
    <source>
        <dbReference type="EMBL" id="RGC47696.1"/>
    </source>
</evidence>
<protein>
    <submittedName>
        <fullName evidence="3">Glycosyltransferase family 2 protein</fullName>
    </submittedName>
</protein>
<evidence type="ECO:0000313" key="6">
    <source>
        <dbReference type="Proteomes" id="UP000261231"/>
    </source>
</evidence>
<accession>A0A3E2THX9</accession>
<keyword evidence="1" id="KW-0812">Transmembrane</keyword>
<keyword evidence="3" id="KW-0808">Transferase</keyword>
<evidence type="ECO:0000313" key="5">
    <source>
        <dbReference type="Proteomes" id="UP000260773"/>
    </source>
</evidence>
<dbReference type="PANTHER" id="PTHR22916">
    <property type="entry name" value="GLYCOSYLTRANSFERASE"/>
    <property type="match status" value="1"/>
</dbReference>
<dbReference type="EMBL" id="QVEP01000041">
    <property type="protein sequence ID" value="RGB76136.1"/>
    <property type="molecule type" value="Genomic_DNA"/>
</dbReference>
<comment type="caution">
    <text evidence="3">The sequence shown here is derived from an EMBL/GenBank/DDBJ whole genome shotgun (WGS) entry which is preliminary data.</text>
</comment>
<reference evidence="5 6" key="1">
    <citation type="submission" date="2018-08" db="EMBL/GenBank/DDBJ databases">
        <title>A genome reference for cultivated species of the human gut microbiota.</title>
        <authorList>
            <person name="Zou Y."/>
            <person name="Xue W."/>
            <person name="Luo G."/>
        </authorList>
    </citation>
    <scope>NUCLEOTIDE SEQUENCE [LARGE SCALE GENOMIC DNA]</scope>
    <source>
        <strain evidence="3 5">AF45-17</strain>
        <strain evidence="4 6">AM28-39</strain>
    </source>
</reference>
<dbReference type="SUPFAM" id="SSF53448">
    <property type="entry name" value="Nucleotide-diphospho-sugar transferases"/>
    <property type="match status" value="1"/>
</dbReference>
<proteinExistence type="predicted"/>
<name>A0A3E2THX9_9FIRM</name>
<organism evidence="3 5">
    <name type="scientific">Coprococcus catus</name>
    <dbReference type="NCBI Taxonomy" id="116085"/>
    <lineage>
        <taxon>Bacteria</taxon>
        <taxon>Bacillati</taxon>
        <taxon>Bacillota</taxon>
        <taxon>Clostridia</taxon>
        <taxon>Lachnospirales</taxon>
        <taxon>Lachnospiraceae</taxon>
        <taxon>Coprococcus</taxon>
    </lineage>
</organism>
<dbReference type="Proteomes" id="UP000261231">
    <property type="component" value="Unassembled WGS sequence"/>
</dbReference>
<dbReference type="Proteomes" id="UP000260773">
    <property type="component" value="Unassembled WGS sequence"/>
</dbReference>
<dbReference type="RefSeq" id="WP_117528871.1">
    <property type="nucleotide sequence ID" value="NZ_JAJCNA010000013.1"/>
</dbReference>
<feature type="transmembrane region" description="Helical" evidence="1">
    <location>
        <begin position="256"/>
        <end position="278"/>
    </location>
</feature>
<feature type="domain" description="Glycosyltransferase 2-like" evidence="2">
    <location>
        <begin position="5"/>
        <end position="110"/>
    </location>
</feature>
<evidence type="ECO:0000313" key="3">
    <source>
        <dbReference type="EMBL" id="RGB76136.1"/>
    </source>
</evidence>
<dbReference type="EMBL" id="QVFD01000006">
    <property type="protein sequence ID" value="RGC47696.1"/>
    <property type="molecule type" value="Genomic_DNA"/>
</dbReference>
<sequence length="339" mass="39556">MKILSFAVPCYNSEAYMRKCIDSLLPGGEDVEIIIVDDGSSDGTAAIADEYEAKYPGICRAIHQENAGHGGAVNTGITNARGMYFKVVDSDDWLDTDSYKIVLNRLKQFREDRKRVDMFICNYVYEHVEDGTSHTIGYHKVLPEEKIFGWDEARHFRMDQNLLMHSVIYRTKVLRESGLKLPKHTFYVDNLFVYIPLPYVKTLYYLDVDLYRYFIGRNDQSVNERVMISRIDQQIYVNKLMIDAYCLPQDVSNKHLARYMLSYLAMICCVTSIMLLISGTPENLEKRRELWQYFKKKYPSMYWRVRLGGRGIVSNPPGKISYGIVVRCYRMAQKIYKFN</sequence>
<gene>
    <name evidence="3" type="ORF">DW070_13405</name>
    <name evidence="4" type="ORF">DW747_08490</name>
</gene>
<dbReference type="Gene3D" id="3.90.550.10">
    <property type="entry name" value="Spore Coat Polysaccharide Biosynthesis Protein SpsA, Chain A"/>
    <property type="match status" value="1"/>
</dbReference>
<dbReference type="GO" id="GO:0016758">
    <property type="term" value="F:hexosyltransferase activity"/>
    <property type="evidence" value="ECO:0007669"/>
    <property type="project" value="UniProtKB-ARBA"/>
</dbReference>
<dbReference type="OrthoDB" id="396512at2"/>
<dbReference type="InterPro" id="IPR001173">
    <property type="entry name" value="Glyco_trans_2-like"/>
</dbReference>
<keyword evidence="1" id="KW-0472">Membrane</keyword>
<dbReference type="PANTHER" id="PTHR22916:SF3">
    <property type="entry name" value="UDP-GLCNAC:BETAGAL BETA-1,3-N-ACETYLGLUCOSAMINYLTRANSFERASE-LIKE PROTEIN 1"/>
    <property type="match status" value="1"/>
</dbReference>
<evidence type="ECO:0000259" key="2">
    <source>
        <dbReference type="Pfam" id="PF00535"/>
    </source>
</evidence>
<keyword evidence="1" id="KW-1133">Transmembrane helix</keyword>
<dbReference type="InterPro" id="IPR029044">
    <property type="entry name" value="Nucleotide-diphossugar_trans"/>
</dbReference>